<reference evidence="9" key="1">
    <citation type="submission" date="2021-01" db="EMBL/GenBank/DDBJ databases">
        <authorList>
            <person name="Corre E."/>
            <person name="Pelletier E."/>
            <person name="Niang G."/>
            <person name="Scheremetjew M."/>
            <person name="Finn R."/>
            <person name="Kale V."/>
            <person name="Holt S."/>
            <person name="Cochrane G."/>
            <person name="Meng A."/>
            <person name="Brown T."/>
            <person name="Cohen L."/>
        </authorList>
    </citation>
    <scope>NUCLEOTIDE SEQUENCE</scope>
    <source>
        <strain evidence="9">CCMP2222</strain>
    </source>
</reference>
<protein>
    <recommendedName>
        <fullName evidence="8">GOST seven transmembrane domain-containing protein</fullName>
    </recommendedName>
</protein>
<name>A0A7S2MGI6_9DINO</name>
<evidence type="ECO:0000256" key="5">
    <source>
        <dbReference type="ARBA" id="ARBA00023136"/>
    </source>
</evidence>
<keyword evidence="5 6" id="KW-0472">Membrane</keyword>
<evidence type="ECO:0000256" key="4">
    <source>
        <dbReference type="ARBA" id="ARBA00022989"/>
    </source>
</evidence>
<dbReference type="EMBL" id="HBGQ01069538">
    <property type="protein sequence ID" value="CAD9482418.1"/>
    <property type="molecule type" value="Transcribed_RNA"/>
</dbReference>
<dbReference type="AlphaFoldDB" id="A0A7S2MGI6"/>
<keyword evidence="4 6" id="KW-1133">Transmembrane helix</keyword>
<gene>
    <name evidence="9" type="ORF">AAND1436_LOCUS33436</name>
</gene>
<evidence type="ECO:0000256" key="6">
    <source>
        <dbReference type="SAM" id="Phobius"/>
    </source>
</evidence>
<feature type="domain" description="GOST seven transmembrane" evidence="8">
    <location>
        <begin position="202"/>
        <end position="447"/>
    </location>
</feature>
<feature type="transmembrane region" description="Helical" evidence="6">
    <location>
        <begin position="205"/>
        <end position="225"/>
    </location>
</feature>
<comment type="subcellular location">
    <subcellularLocation>
        <location evidence="1">Membrane</location>
        <topology evidence="1">Multi-pass membrane protein</topology>
    </subcellularLocation>
</comment>
<dbReference type="PANTHER" id="PTHR21229">
    <property type="entry name" value="LUNG SEVEN TRANSMEMBRANE RECEPTOR"/>
    <property type="match status" value="1"/>
</dbReference>
<evidence type="ECO:0000256" key="1">
    <source>
        <dbReference type="ARBA" id="ARBA00004141"/>
    </source>
</evidence>
<dbReference type="GO" id="GO:0005794">
    <property type="term" value="C:Golgi apparatus"/>
    <property type="evidence" value="ECO:0007669"/>
    <property type="project" value="TreeGrafter"/>
</dbReference>
<dbReference type="InterPro" id="IPR053937">
    <property type="entry name" value="GOST_TM"/>
</dbReference>
<feature type="transmembrane region" description="Helical" evidence="6">
    <location>
        <begin position="268"/>
        <end position="288"/>
    </location>
</feature>
<feature type="transmembrane region" description="Helical" evidence="6">
    <location>
        <begin position="425"/>
        <end position="442"/>
    </location>
</feature>
<dbReference type="PANTHER" id="PTHR21229:SF1">
    <property type="entry name" value="GH17801P"/>
    <property type="match status" value="1"/>
</dbReference>
<evidence type="ECO:0000313" key="9">
    <source>
        <dbReference type="EMBL" id="CAD9482418.1"/>
    </source>
</evidence>
<dbReference type="Pfam" id="PF06814">
    <property type="entry name" value="GOST_TM"/>
    <property type="match status" value="1"/>
</dbReference>
<feature type="transmembrane region" description="Helical" evidence="6">
    <location>
        <begin position="340"/>
        <end position="363"/>
    </location>
</feature>
<keyword evidence="2 6" id="KW-0812">Transmembrane</keyword>
<proteinExistence type="predicted"/>
<evidence type="ECO:0000259" key="8">
    <source>
        <dbReference type="Pfam" id="PF06814"/>
    </source>
</evidence>
<feature type="transmembrane region" description="Helical" evidence="6">
    <location>
        <begin position="308"/>
        <end position="328"/>
    </location>
</feature>
<dbReference type="InterPro" id="IPR009637">
    <property type="entry name" value="GPR107/GPR108-like"/>
</dbReference>
<feature type="signal peptide" evidence="7">
    <location>
        <begin position="1"/>
        <end position="19"/>
    </location>
</feature>
<feature type="transmembrane region" description="Helical" evidence="6">
    <location>
        <begin position="237"/>
        <end position="256"/>
    </location>
</feature>
<evidence type="ECO:0000256" key="2">
    <source>
        <dbReference type="ARBA" id="ARBA00022692"/>
    </source>
</evidence>
<accession>A0A7S2MGI6</accession>
<evidence type="ECO:0000256" key="3">
    <source>
        <dbReference type="ARBA" id="ARBA00022729"/>
    </source>
</evidence>
<feature type="transmembrane region" description="Helical" evidence="6">
    <location>
        <begin position="384"/>
        <end position="405"/>
    </location>
</feature>
<keyword evidence="3 7" id="KW-0732">Signal</keyword>
<dbReference type="GO" id="GO:0016020">
    <property type="term" value="C:membrane"/>
    <property type="evidence" value="ECO:0007669"/>
    <property type="project" value="UniProtKB-SubCell"/>
</dbReference>
<sequence>MLAACAGLVLALSARSAQAQIFHFQETPVPATYSLSTHYMFYVYAKEDGPKGADAGATTRVEFRQLAASPSKTKTASAAVPQKYPSVEVSLLPFDKFWSLVNKDKFCSSFDDVRSNRAKEGGKFMINKPMGSTLETVGASIEQVPFITAGSKAPQTVSHMIKKTGIYILTFTNCGNFSDATVSGSLAVKNTYGFLPGNEIYTMKLFGWLTVIYTFIFVVMLVASLRHYKALFYIQKGIASIIFLCVLECLVTWVQYQDWNLSGERRDLYFVSSLLFYTLKYVLSWRLILLSSLGAGVVLQDLDGKTSVIFFVASTLFMIQSCMWKLLISYRYSHALESGFLMIVTLPGVIVYAGMFLWTFLALQSLIARIEEHKQDDLVKTFKNVRMVLFAGLTLSVCVLFLQVVDIASGGIFPWEYQWFSVDGAPQFTFMLVLVLMMWVWWPNENSWKYGYMVQVSQDDGAEGESTAVNTAQDDIELSKGRVPAEQIGAAEEL</sequence>
<feature type="chain" id="PRO_5031461194" description="GOST seven transmembrane domain-containing protein" evidence="7">
    <location>
        <begin position="20"/>
        <end position="494"/>
    </location>
</feature>
<organism evidence="9">
    <name type="scientific">Alexandrium andersonii</name>
    <dbReference type="NCBI Taxonomy" id="327968"/>
    <lineage>
        <taxon>Eukaryota</taxon>
        <taxon>Sar</taxon>
        <taxon>Alveolata</taxon>
        <taxon>Dinophyceae</taxon>
        <taxon>Gonyaulacales</taxon>
        <taxon>Pyrocystaceae</taxon>
        <taxon>Alexandrium</taxon>
    </lineage>
</organism>
<evidence type="ECO:0000256" key="7">
    <source>
        <dbReference type="SAM" id="SignalP"/>
    </source>
</evidence>